<dbReference type="InterPro" id="IPR023755">
    <property type="entry name" value="HemeA_Synthase_type1"/>
</dbReference>
<protein>
    <recommendedName>
        <fullName evidence="11">Heme A synthase</fullName>
        <shortName evidence="11">HAS</shortName>
        <ecNumber evidence="11">1.17.99.9</ecNumber>
    </recommendedName>
    <alternativeName>
        <fullName evidence="11">Cytochrome aa3-controlling protein</fullName>
    </alternativeName>
</protein>
<proteinExistence type="inferred from homology"/>
<evidence type="ECO:0000256" key="7">
    <source>
        <dbReference type="ARBA" id="ARBA00023004"/>
    </source>
</evidence>
<keyword evidence="7 11" id="KW-0408">Iron</keyword>
<dbReference type="HAMAP" id="MF_01664">
    <property type="entry name" value="HemeA_synth_type1"/>
    <property type="match status" value="1"/>
</dbReference>
<comment type="cofactor">
    <cofactor evidence="11">
        <name>heme b</name>
        <dbReference type="ChEBI" id="CHEBI:60344"/>
    </cofactor>
</comment>
<evidence type="ECO:0000256" key="3">
    <source>
        <dbReference type="ARBA" id="ARBA00022692"/>
    </source>
</evidence>
<feature type="transmembrane region" description="Helical" evidence="11">
    <location>
        <begin position="119"/>
        <end position="144"/>
    </location>
</feature>
<keyword evidence="6 11" id="KW-0560">Oxidoreductase</keyword>
<dbReference type="InterPro" id="IPR050450">
    <property type="entry name" value="COX15/CtaA_HemeA_synthase"/>
</dbReference>
<feature type="binding site" description="axial binding residue" evidence="11">
    <location>
        <position position="218"/>
    </location>
    <ligand>
        <name>heme</name>
        <dbReference type="ChEBI" id="CHEBI:30413"/>
    </ligand>
    <ligandPart>
        <name>Fe</name>
        <dbReference type="ChEBI" id="CHEBI:18248"/>
    </ligandPart>
</feature>
<dbReference type="RefSeq" id="WP_380705973.1">
    <property type="nucleotide sequence ID" value="NZ_JBHSAP010000018.1"/>
</dbReference>
<evidence type="ECO:0000256" key="6">
    <source>
        <dbReference type="ARBA" id="ARBA00023002"/>
    </source>
</evidence>
<dbReference type="PANTHER" id="PTHR35457">
    <property type="entry name" value="HEME A SYNTHASE"/>
    <property type="match status" value="1"/>
</dbReference>
<evidence type="ECO:0000313" key="12">
    <source>
        <dbReference type="EMBL" id="MFC4078147.1"/>
    </source>
</evidence>
<evidence type="ECO:0000256" key="8">
    <source>
        <dbReference type="ARBA" id="ARBA00023133"/>
    </source>
</evidence>
<accession>A0ABV8JN03</accession>
<feature type="transmembrane region" description="Helical" evidence="11">
    <location>
        <begin position="164"/>
        <end position="183"/>
    </location>
</feature>
<evidence type="ECO:0000256" key="2">
    <source>
        <dbReference type="ARBA" id="ARBA00022475"/>
    </source>
</evidence>
<dbReference type="EC" id="1.17.99.9" evidence="11"/>
<evidence type="ECO:0000256" key="5">
    <source>
        <dbReference type="ARBA" id="ARBA00022989"/>
    </source>
</evidence>
<keyword evidence="5 11" id="KW-1133">Transmembrane helix</keyword>
<feature type="binding site" description="axial binding residue" evidence="11">
    <location>
        <position position="280"/>
    </location>
    <ligand>
        <name>heme</name>
        <dbReference type="ChEBI" id="CHEBI:30413"/>
    </ligand>
    <ligandPart>
        <name>Fe</name>
        <dbReference type="ChEBI" id="CHEBI:18248"/>
    </ligandPart>
</feature>
<dbReference type="PANTHER" id="PTHR35457:SF1">
    <property type="entry name" value="HEME A SYNTHASE"/>
    <property type="match status" value="1"/>
</dbReference>
<feature type="transmembrane region" description="Helical" evidence="11">
    <location>
        <begin position="246"/>
        <end position="268"/>
    </location>
</feature>
<evidence type="ECO:0000256" key="11">
    <source>
        <dbReference type="HAMAP-Rule" id="MF_01664"/>
    </source>
</evidence>
<feature type="transmembrane region" description="Helical" evidence="11">
    <location>
        <begin position="90"/>
        <end position="113"/>
    </location>
</feature>
<keyword evidence="9 11" id="KW-0472">Membrane</keyword>
<comment type="similarity">
    <text evidence="11">Belongs to the COX15/CtaA family. Type 1 subfamily.</text>
</comment>
<dbReference type="Pfam" id="PF02628">
    <property type="entry name" value="COX15-CtaA"/>
    <property type="match status" value="1"/>
</dbReference>
<evidence type="ECO:0000313" key="13">
    <source>
        <dbReference type="Proteomes" id="UP001595843"/>
    </source>
</evidence>
<comment type="subunit">
    <text evidence="11">Interacts with CtaB.</text>
</comment>
<comment type="pathway">
    <text evidence="11">Porphyrin-containing compound metabolism; heme A biosynthesis; heme A from heme O: step 1/1.</text>
</comment>
<keyword evidence="3 11" id="KW-0812">Transmembrane</keyword>
<dbReference type="Proteomes" id="UP001595843">
    <property type="component" value="Unassembled WGS sequence"/>
</dbReference>
<dbReference type="EMBL" id="JBHSAP010000018">
    <property type="protein sequence ID" value="MFC4078147.1"/>
    <property type="molecule type" value="Genomic_DNA"/>
</dbReference>
<keyword evidence="8 11" id="KW-0350">Heme biosynthesis</keyword>
<keyword evidence="2 11" id="KW-1003">Cell membrane</keyword>
<feature type="transmembrane region" description="Helical" evidence="11">
    <location>
        <begin position="274"/>
        <end position="296"/>
    </location>
</feature>
<comment type="subcellular location">
    <subcellularLocation>
        <location evidence="11">Cell membrane</location>
        <topology evidence="11">Multi-pass membrane protein</topology>
    </subcellularLocation>
    <subcellularLocation>
        <location evidence="1">Membrane</location>
        <topology evidence="1">Multi-pass membrane protein</topology>
    </subcellularLocation>
</comment>
<sequence length="321" mass="35496">MKGLLRTLAVLATVGNFIILIQGALVTKTGSGDGCGNTWPFCHGEVFPTYHTLTLWIEYSHRIVSGLVGLLVVALAVGCWRFYRHHKRVRFFAFSSLFFIVLQGLLGAAAVVWSQSEAVMALHFGLSLMSFAAAALLTVVMFQLKKADEKGDRKKINSGVSRKLKTAIWGLAFYTYVVVYTGAFVRHTGSSLGCSTWPLCGDTWVPDLTTQAGIQWMHRLFAGLLFFLTLWLFLYVRKRYPARKDLYRGSLIAFLLTLAQVFTGGLIVLTKLELTIALMHTTLIAAFFAALCYLAMQVGVPWRSGPPLTRTRAGELTPGSE</sequence>
<feature type="transmembrane region" description="Helical" evidence="11">
    <location>
        <begin position="63"/>
        <end position="83"/>
    </location>
</feature>
<keyword evidence="13" id="KW-1185">Reference proteome</keyword>
<dbReference type="InterPro" id="IPR003780">
    <property type="entry name" value="COX15/CtaA_fam"/>
</dbReference>
<keyword evidence="10" id="KW-1015">Disulfide bond</keyword>
<comment type="function">
    <text evidence="11">Catalyzes the conversion of heme O to heme A by two successive hydroxylations of the methyl group at C8. The first hydroxylation forms heme I, the second hydroxylation results in an unstable dihydroxymethyl group, which spontaneously dehydrates, resulting in the formyl group of heme A.</text>
</comment>
<gene>
    <name evidence="11" type="primary">ctaA</name>
    <name evidence="12" type="ORF">ACFOUO_15215</name>
</gene>
<feature type="transmembrane region" description="Helical" evidence="11">
    <location>
        <begin position="216"/>
        <end position="234"/>
    </location>
</feature>
<evidence type="ECO:0000256" key="9">
    <source>
        <dbReference type="ARBA" id="ARBA00023136"/>
    </source>
</evidence>
<keyword evidence="4 11" id="KW-0479">Metal-binding</keyword>
<evidence type="ECO:0000256" key="4">
    <source>
        <dbReference type="ARBA" id="ARBA00022723"/>
    </source>
</evidence>
<evidence type="ECO:0000256" key="10">
    <source>
        <dbReference type="ARBA" id="ARBA00023157"/>
    </source>
</evidence>
<comment type="caution">
    <text evidence="12">The sequence shown here is derived from an EMBL/GenBank/DDBJ whole genome shotgun (WGS) entry which is preliminary data.</text>
</comment>
<reference evidence="13" key="1">
    <citation type="journal article" date="2019" name="Int. J. Syst. Evol. Microbiol.">
        <title>The Global Catalogue of Microorganisms (GCM) 10K type strain sequencing project: providing services to taxonomists for standard genome sequencing and annotation.</title>
        <authorList>
            <consortium name="The Broad Institute Genomics Platform"/>
            <consortium name="The Broad Institute Genome Sequencing Center for Infectious Disease"/>
            <person name="Wu L."/>
            <person name="Ma J."/>
        </authorList>
    </citation>
    <scope>NUCLEOTIDE SEQUENCE [LARGE SCALE GENOMIC DNA]</scope>
    <source>
        <strain evidence="13">IBRC-M 10813</strain>
    </source>
</reference>
<evidence type="ECO:0000256" key="1">
    <source>
        <dbReference type="ARBA" id="ARBA00004141"/>
    </source>
</evidence>
<name>A0ABV8JN03_9BACL</name>
<comment type="catalytic activity">
    <reaction evidence="11">
        <text>Fe(II)-heme o + 2 A + H2O = Fe(II)-heme a + 2 AH2</text>
        <dbReference type="Rhea" id="RHEA:63388"/>
        <dbReference type="ChEBI" id="CHEBI:13193"/>
        <dbReference type="ChEBI" id="CHEBI:15377"/>
        <dbReference type="ChEBI" id="CHEBI:17499"/>
        <dbReference type="ChEBI" id="CHEBI:60530"/>
        <dbReference type="ChEBI" id="CHEBI:61715"/>
        <dbReference type="EC" id="1.17.99.9"/>
    </reaction>
</comment>
<organism evidence="12 13">
    <name type="scientific">Salinithrix halophila</name>
    <dbReference type="NCBI Taxonomy" id="1485204"/>
    <lineage>
        <taxon>Bacteria</taxon>
        <taxon>Bacillati</taxon>
        <taxon>Bacillota</taxon>
        <taxon>Bacilli</taxon>
        <taxon>Bacillales</taxon>
        <taxon>Thermoactinomycetaceae</taxon>
        <taxon>Salinithrix</taxon>
    </lineage>
</organism>
<feature type="transmembrane region" description="Helical" evidence="11">
    <location>
        <begin position="7"/>
        <end position="25"/>
    </location>
</feature>